<dbReference type="InParanoid" id="A0A0D2WKE1"/>
<keyword evidence="2" id="KW-1185">Reference proteome</keyword>
<dbReference type="AlphaFoldDB" id="A0A0D2WKE1"/>
<accession>A0A0D2WKE1</accession>
<evidence type="ECO:0000313" key="2">
    <source>
        <dbReference type="Proteomes" id="UP000008743"/>
    </source>
</evidence>
<dbReference type="Proteomes" id="UP000008743">
    <property type="component" value="Unassembled WGS sequence"/>
</dbReference>
<dbReference type="EMBL" id="KE346361">
    <property type="protein sequence ID" value="KJE90043.1"/>
    <property type="molecule type" value="Genomic_DNA"/>
</dbReference>
<organism evidence="1 2">
    <name type="scientific">Capsaspora owczarzaki (strain ATCC 30864)</name>
    <dbReference type="NCBI Taxonomy" id="595528"/>
    <lineage>
        <taxon>Eukaryota</taxon>
        <taxon>Filasterea</taxon>
        <taxon>Capsaspora</taxon>
    </lineage>
</organism>
<reference evidence="2" key="1">
    <citation type="submission" date="2011-02" db="EMBL/GenBank/DDBJ databases">
        <title>The Genome Sequence of Capsaspora owczarzaki ATCC 30864.</title>
        <authorList>
            <person name="Russ C."/>
            <person name="Cuomo C."/>
            <person name="Burger G."/>
            <person name="Gray M.W."/>
            <person name="Holland P.W.H."/>
            <person name="King N."/>
            <person name="Lang F.B.F."/>
            <person name="Roger A.J."/>
            <person name="Ruiz-Trillo I."/>
            <person name="Young S.K."/>
            <person name="Zeng Q."/>
            <person name="Gargeya S."/>
            <person name="Alvarado L."/>
            <person name="Berlin A."/>
            <person name="Chapman S.B."/>
            <person name="Chen Z."/>
            <person name="Freedman E."/>
            <person name="Gellesch M."/>
            <person name="Goldberg J."/>
            <person name="Griggs A."/>
            <person name="Gujja S."/>
            <person name="Heilman E."/>
            <person name="Heiman D."/>
            <person name="Howarth C."/>
            <person name="Mehta T."/>
            <person name="Neiman D."/>
            <person name="Pearson M."/>
            <person name="Roberts A."/>
            <person name="Saif S."/>
            <person name="Shea T."/>
            <person name="Shenoy N."/>
            <person name="Sisk P."/>
            <person name="Stolte C."/>
            <person name="Sykes S."/>
            <person name="White J."/>
            <person name="Yandava C."/>
            <person name="Haas B."/>
            <person name="Nusbaum C."/>
            <person name="Birren B."/>
        </authorList>
    </citation>
    <scope>NUCLEOTIDE SEQUENCE</scope>
    <source>
        <strain evidence="2">ATCC 30864</strain>
    </source>
</reference>
<dbReference type="RefSeq" id="XP_011270090.1">
    <property type="nucleotide sequence ID" value="XM_011271788.1"/>
</dbReference>
<sequence>MSDLLPLQARPDAAGQPIQPAYAAAPLGGASNMQASLYYPSAPPDDFGNPYVQNQQPMPMPMGAPAGMGYPPLQPQVMYMQMPQQMAACCTCQAAATTRCETCHVPLCAVHVYERRESQQDGNVIGMWRRRICAYCLNFNTFLDYESRTPAAMYLLLCCCCLIPCLAPKISEKAIKEVQLKVWVYNKQNNVPMVIRLERGNNKYQFYLYPHNHPEFINRIASEQAAANQQAAANPPVAASEQVAVDK</sequence>
<proteinExistence type="predicted"/>
<gene>
    <name evidence="1" type="ORF">CAOG_008508</name>
</gene>
<protein>
    <recommendedName>
        <fullName evidence="3">LITAF domain-containing protein</fullName>
    </recommendedName>
</protein>
<evidence type="ECO:0008006" key="3">
    <source>
        <dbReference type="Google" id="ProtNLM"/>
    </source>
</evidence>
<name>A0A0D2WKE1_CAPO3</name>
<evidence type="ECO:0000313" key="1">
    <source>
        <dbReference type="EMBL" id="KJE90043.1"/>
    </source>
</evidence>